<dbReference type="Proteomes" id="UP000287033">
    <property type="component" value="Unassembled WGS sequence"/>
</dbReference>
<feature type="compositionally biased region" description="Basic residues" evidence="1">
    <location>
        <begin position="36"/>
        <end position="46"/>
    </location>
</feature>
<protein>
    <submittedName>
        <fullName evidence="2">Uncharacterized protein</fullName>
    </submittedName>
</protein>
<feature type="non-terminal residue" evidence="2">
    <location>
        <position position="85"/>
    </location>
</feature>
<reference evidence="2 3" key="1">
    <citation type="journal article" date="2018" name="Nat. Ecol. Evol.">
        <title>Shark genomes provide insights into elasmobranch evolution and the origin of vertebrates.</title>
        <authorList>
            <person name="Hara Y"/>
            <person name="Yamaguchi K"/>
            <person name="Onimaru K"/>
            <person name="Kadota M"/>
            <person name="Koyanagi M"/>
            <person name="Keeley SD"/>
            <person name="Tatsumi K"/>
            <person name="Tanaka K"/>
            <person name="Motone F"/>
            <person name="Kageyama Y"/>
            <person name="Nozu R"/>
            <person name="Adachi N"/>
            <person name="Nishimura O"/>
            <person name="Nakagawa R"/>
            <person name="Tanegashima C"/>
            <person name="Kiyatake I"/>
            <person name="Matsumoto R"/>
            <person name="Murakumo K"/>
            <person name="Nishida K"/>
            <person name="Terakita A"/>
            <person name="Kuratani S"/>
            <person name="Sato K"/>
            <person name="Hyodo S Kuraku.S."/>
        </authorList>
    </citation>
    <scope>NUCLEOTIDE SEQUENCE [LARGE SCALE GENOMIC DNA]</scope>
</reference>
<dbReference type="AlphaFoldDB" id="A0A401TWQ3"/>
<gene>
    <name evidence="2" type="ORF">chiPu_0031132</name>
</gene>
<sequence>MAARLVCPLQSHAGNGFDHHHLWHQELRHHEEGARLARRSRRRLRLPRLQDRRDRQGQAQAVERGGRLGDAAQPRRHHLQEAARF</sequence>
<proteinExistence type="predicted"/>
<evidence type="ECO:0000313" key="2">
    <source>
        <dbReference type="EMBL" id="GCC47083.1"/>
    </source>
</evidence>
<accession>A0A401TWQ3</accession>
<evidence type="ECO:0000313" key="3">
    <source>
        <dbReference type="Proteomes" id="UP000287033"/>
    </source>
</evidence>
<evidence type="ECO:0000256" key="1">
    <source>
        <dbReference type="SAM" id="MobiDB-lite"/>
    </source>
</evidence>
<organism evidence="2 3">
    <name type="scientific">Chiloscyllium punctatum</name>
    <name type="common">Brownbanded bambooshark</name>
    <name type="synonym">Hemiscyllium punctatum</name>
    <dbReference type="NCBI Taxonomy" id="137246"/>
    <lineage>
        <taxon>Eukaryota</taxon>
        <taxon>Metazoa</taxon>
        <taxon>Chordata</taxon>
        <taxon>Craniata</taxon>
        <taxon>Vertebrata</taxon>
        <taxon>Chondrichthyes</taxon>
        <taxon>Elasmobranchii</taxon>
        <taxon>Galeomorphii</taxon>
        <taxon>Galeoidea</taxon>
        <taxon>Orectolobiformes</taxon>
        <taxon>Hemiscylliidae</taxon>
        <taxon>Chiloscyllium</taxon>
    </lineage>
</organism>
<dbReference type="EMBL" id="BEZZ01201660">
    <property type="protein sequence ID" value="GCC47083.1"/>
    <property type="molecule type" value="Genomic_DNA"/>
</dbReference>
<comment type="caution">
    <text evidence="2">The sequence shown here is derived from an EMBL/GenBank/DDBJ whole genome shotgun (WGS) entry which is preliminary data.</text>
</comment>
<feature type="region of interest" description="Disordered" evidence="1">
    <location>
        <begin position="32"/>
        <end position="85"/>
    </location>
</feature>
<keyword evidence="3" id="KW-1185">Reference proteome</keyword>
<name>A0A401TWQ3_CHIPU</name>